<protein>
    <submittedName>
        <fullName evidence="1">Uncharacterized protein</fullName>
    </submittedName>
</protein>
<reference evidence="1" key="1">
    <citation type="submission" date="2025-08" db="UniProtKB">
        <authorList>
            <consortium name="Ensembl"/>
        </authorList>
    </citation>
    <scope>IDENTIFICATION</scope>
</reference>
<dbReference type="Ensembl" id="ENSSTUT00000073262.1">
    <property type="protein sequence ID" value="ENSSTUP00000068973.1"/>
    <property type="gene ID" value="ENSSTUG00000030283.1"/>
</dbReference>
<reference evidence="1" key="2">
    <citation type="submission" date="2025-09" db="UniProtKB">
        <authorList>
            <consortium name="Ensembl"/>
        </authorList>
    </citation>
    <scope>IDENTIFICATION</scope>
</reference>
<dbReference type="AlphaFoldDB" id="A0A674BC79"/>
<dbReference type="GeneTree" id="ENSGT00990000208548"/>
<sequence>MGMLKVEGCLPSASVAFQATSDGAKVMLKAELIGASASVGPVKWTVRQAVDSGFELGKDGVTVHVLGTGVSVKDGNVGLSLFGSKLVFNLW</sequence>
<name>A0A674BC79_SALTR</name>
<evidence type="ECO:0000313" key="1">
    <source>
        <dbReference type="Ensembl" id="ENSSTUP00000068973.1"/>
    </source>
</evidence>
<organism evidence="1 2">
    <name type="scientific">Salmo trutta</name>
    <name type="common">Brown trout</name>
    <dbReference type="NCBI Taxonomy" id="8032"/>
    <lineage>
        <taxon>Eukaryota</taxon>
        <taxon>Metazoa</taxon>
        <taxon>Chordata</taxon>
        <taxon>Craniata</taxon>
        <taxon>Vertebrata</taxon>
        <taxon>Euteleostomi</taxon>
        <taxon>Actinopterygii</taxon>
        <taxon>Neopterygii</taxon>
        <taxon>Teleostei</taxon>
        <taxon>Protacanthopterygii</taxon>
        <taxon>Salmoniformes</taxon>
        <taxon>Salmonidae</taxon>
        <taxon>Salmoninae</taxon>
        <taxon>Salmo</taxon>
    </lineage>
</organism>
<evidence type="ECO:0000313" key="2">
    <source>
        <dbReference type="Proteomes" id="UP000472277"/>
    </source>
</evidence>
<dbReference type="Proteomes" id="UP000472277">
    <property type="component" value="Chromosome 16"/>
</dbReference>
<keyword evidence="2" id="KW-1185">Reference proteome</keyword>
<dbReference type="InParanoid" id="A0A674BC79"/>
<accession>A0A674BC79</accession>
<proteinExistence type="predicted"/>